<dbReference type="SUPFAM" id="SSF82708">
    <property type="entry name" value="R3H domain"/>
    <property type="match status" value="1"/>
</dbReference>
<reference evidence="12" key="1">
    <citation type="journal article" date="2020" name="Stud. Mycol.">
        <title>101 Dothideomycetes genomes: a test case for predicting lifestyles and emergence of pathogens.</title>
        <authorList>
            <person name="Haridas S."/>
            <person name="Albert R."/>
            <person name="Binder M."/>
            <person name="Bloem J."/>
            <person name="Labutti K."/>
            <person name="Salamov A."/>
            <person name="Andreopoulos B."/>
            <person name="Baker S."/>
            <person name="Barry K."/>
            <person name="Bills G."/>
            <person name="Bluhm B."/>
            <person name="Cannon C."/>
            <person name="Castanera R."/>
            <person name="Culley D."/>
            <person name="Daum C."/>
            <person name="Ezra D."/>
            <person name="Gonzalez J."/>
            <person name="Henrissat B."/>
            <person name="Kuo A."/>
            <person name="Liang C."/>
            <person name="Lipzen A."/>
            <person name="Lutzoni F."/>
            <person name="Magnuson J."/>
            <person name="Mondo S."/>
            <person name="Nolan M."/>
            <person name="Ohm R."/>
            <person name="Pangilinan J."/>
            <person name="Park H.-J."/>
            <person name="Ramirez L."/>
            <person name="Alfaro M."/>
            <person name="Sun H."/>
            <person name="Tritt A."/>
            <person name="Yoshinaga Y."/>
            <person name="Zwiers L.-H."/>
            <person name="Turgeon B."/>
            <person name="Goodwin S."/>
            <person name="Spatafora J."/>
            <person name="Crous P."/>
            <person name="Grigoriev I."/>
        </authorList>
    </citation>
    <scope>NUCLEOTIDE SEQUENCE</scope>
    <source>
        <strain evidence="12">CBS 121739</strain>
    </source>
</reference>
<evidence type="ECO:0000259" key="11">
    <source>
        <dbReference type="PROSITE" id="PS51061"/>
    </source>
</evidence>
<dbReference type="FunFam" id="3.30.1370.50:FF:000006">
    <property type="entry name" value="NF-X1 finger transcription factor"/>
    <property type="match status" value="1"/>
</dbReference>
<evidence type="ECO:0000256" key="4">
    <source>
        <dbReference type="ARBA" id="ARBA00022737"/>
    </source>
</evidence>
<dbReference type="GO" id="GO:0000977">
    <property type="term" value="F:RNA polymerase II transcription regulatory region sequence-specific DNA binding"/>
    <property type="evidence" value="ECO:0007669"/>
    <property type="project" value="TreeGrafter"/>
</dbReference>
<keyword evidence="7" id="KW-0805">Transcription regulation</keyword>
<dbReference type="Pfam" id="PF01424">
    <property type="entry name" value="R3H"/>
    <property type="match status" value="1"/>
</dbReference>
<comment type="subcellular location">
    <subcellularLocation>
        <location evidence="1">Nucleus</location>
    </subcellularLocation>
</comment>
<keyword evidence="13" id="KW-1185">Reference proteome</keyword>
<evidence type="ECO:0000313" key="12">
    <source>
        <dbReference type="EMBL" id="KAF2759377.1"/>
    </source>
</evidence>
<evidence type="ECO:0000256" key="9">
    <source>
        <dbReference type="ARBA" id="ARBA00023242"/>
    </source>
</evidence>
<keyword evidence="4" id="KW-0677">Repeat</keyword>
<feature type="region of interest" description="Disordered" evidence="10">
    <location>
        <begin position="149"/>
        <end position="182"/>
    </location>
</feature>
<dbReference type="SUPFAM" id="SSF57850">
    <property type="entry name" value="RING/U-box"/>
    <property type="match status" value="1"/>
</dbReference>
<dbReference type="GO" id="GO:0008270">
    <property type="term" value="F:zinc ion binding"/>
    <property type="evidence" value="ECO:0007669"/>
    <property type="project" value="UniProtKB-KW"/>
</dbReference>
<dbReference type="PROSITE" id="PS51061">
    <property type="entry name" value="R3H"/>
    <property type="match status" value="1"/>
</dbReference>
<gene>
    <name evidence="12" type="ORF">EJ05DRAFT_492666</name>
</gene>
<keyword evidence="5" id="KW-0863">Zinc-finger</keyword>
<feature type="region of interest" description="Disordered" evidence="10">
    <location>
        <begin position="1"/>
        <end position="123"/>
    </location>
</feature>
<keyword evidence="3" id="KW-0479">Metal-binding</keyword>
<dbReference type="GO" id="GO:0000122">
    <property type="term" value="P:negative regulation of transcription by RNA polymerase II"/>
    <property type="evidence" value="ECO:0007669"/>
    <property type="project" value="TreeGrafter"/>
</dbReference>
<protein>
    <recommendedName>
        <fullName evidence="11">R3H domain-containing protein</fullName>
    </recommendedName>
</protein>
<comment type="similarity">
    <text evidence="2">Belongs to the NFX1 family.</text>
</comment>
<evidence type="ECO:0000256" key="5">
    <source>
        <dbReference type="ARBA" id="ARBA00022771"/>
    </source>
</evidence>
<evidence type="ECO:0000256" key="10">
    <source>
        <dbReference type="SAM" id="MobiDB-lite"/>
    </source>
</evidence>
<name>A0A6A6WCS7_9PEZI</name>
<dbReference type="GeneID" id="54487104"/>
<dbReference type="InterPro" id="IPR036867">
    <property type="entry name" value="R3H_dom_sf"/>
</dbReference>
<organism evidence="12 13">
    <name type="scientific">Pseudovirgaria hyperparasitica</name>
    <dbReference type="NCBI Taxonomy" id="470096"/>
    <lineage>
        <taxon>Eukaryota</taxon>
        <taxon>Fungi</taxon>
        <taxon>Dikarya</taxon>
        <taxon>Ascomycota</taxon>
        <taxon>Pezizomycotina</taxon>
        <taxon>Dothideomycetes</taxon>
        <taxon>Dothideomycetes incertae sedis</taxon>
        <taxon>Acrospermales</taxon>
        <taxon>Acrospermaceae</taxon>
        <taxon>Pseudovirgaria</taxon>
    </lineage>
</organism>
<dbReference type="SMART" id="SM00393">
    <property type="entry name" value="R3H"/>
    <property type="match status" value="1"/>
</dbReference>
<dbReference type="Proteomes" id="UP000799437">
    <property type="component" value="Unassembled WGS sequence"/>
</dbReference>
<dbReference type="RefSeq" id="XP_033601828.1">
    <property type="nucleotide sequence ID" value="XM_033746050.1"/>
</dbReference>
<dbReference type="OrthoDB" id="6512771at2759"/>
<dbReference type="PANTHER" id="PTHR12360:SF12">
    <property type="entry name" value="TRANSCRIPTIONAL REPRESSOR NF-X1"/>
    <property type="match status" value="1"/>
</dbReference>
<proteinExistence type="inferred from homology"/>
<evidence type="ECO:0000256" key="6">
    <source>
        <dbReference type="ARBA" id="ARBA00022833"/>
    </source>
</evidence>
<dbReference type="InterPro" id="IPR001374">
    <property type="entry name" value="R3H_dom"/>
</dbReference>
<dbReference type="CDD" id="cd06006">
    <property type="entry name" value="R3H_unknown_2"/>
    <property type="match status" value="1"/>
</dbReference>
<evidence type="ECO:0000313" key="13">
    <source>
        <dbReference type="Proteomes" id="UP000799437"/>
    </source>
</evidence>
<dbReference type="Gene3D" id="3.30.1370.50">
    <property type="entry name" value="R3H-like domain"/>
    <property type="match status" value="1"/>
</dbReference>
<sequence>MSTTGPESLPAGPADSTRRRARNRQRPSRTIPDAQDQGEDTNVARQVQSRGRDGVRGRPGRGAHTTLRPMSVPPVPESQHTSPNISNNETRTPRQSGPRRRGGGRGGRAHNVNTSQTFQGRRFGGQLTEANSSIEASADTSLSANATAFVPGQPHESRPIPPAAVPPHNLPRKRKASKSTAPDIATRIHEDIENHQYECAICTNEILPNSKAWSCRTCWTVFHLSCIKKWSSREGSAVSQQPPGQNGELPPPRQWRCPGCNLPKDDAPKAFTCWCEKEIDPKPLAGLPPFSCGQTCARDHLIPKKCPHPCPLSCHAGPCPPCTHTGPTQECFCGKQSATRRCVDTNYESGWSCQQLCGKSMSCREHVCPRKCHEGPCGSCEIKIPARCYCGRSEKAILCMNQGQPKPSQSAEENWVGTFDCASECKRLLDCGIHRCTKGCHPQDADASHCPRSPDNVDHCPCGKTKLADLSTALRQNCEDPIPNCNEPCHTTLACGHTCEQTCHGGECSPCMRRVSIKCRCGRVEAATVCHQGSYSQPQCRRKCKALLNCKRHECGEHCCPGEQKAAVRTKKKLRPLNTAPRPMDNDFEAEHICTRSCGRPLGCGLHNCQELCHSGRCGSCPEAIFHDVACHCGRTVLQPPLPCGTKVPACRFECTRVKSCGHPQVSHSCHTNDEACPKCPFLTNKTCSCGRNVLKNQPCFLPEVRCTEECGRKLKCGSHSCRKICHKPGDCEDSTSGCQQKCGKEKSCGHPCSELCHSPYECKEEKPCDSKILITCPCMQLKKETRCNATKTNGGNNKKELDCNDECARLERNRKLAAALNIDPETHSDDHVPYSSDTLNMYLANSIWAYAQEKEFRMFAADAEARRLRFKPMQAPQRAFIHCLAEDFGLDSESMDPEPHRHVLIFKTPRFIMAPMKTLAESARIRQRQRSTVSTAAKIIAQPAAPIIRQNASNTVDEPYNGFVLTNARFALTAEELRSALKTVMDPKSGVIFDITFLPNEDVVLKAASRTLIEHDLEVYLRSVKPGVARTVSNQRLGSIELCRLDPSSNITRRESDITSNGGWSQVAAKANSTGRFVRQVPVIGSASSFTVLSLSSRNKKLPVSKREESIVDDWEAAESLEEEKEKVSASACTTEEEVR</sequence>
<evidence type="ECO:0000256" key="7">
    <source>
        <dbReference type="ARBA" id="ARBA00023015"/>
    </source>
</evidence>
<dbReference type="GO" id="GO:0000981">
    <property type="term" value="F:DNA-binding transcription factor activity, RNA polymerase II-specific"/>
    <property type="evidence" value="ECO:0007669"/>
    <property type="project" value="TreeGrafter"/>
</dbReference>
<dbReference type="EMBL" id="ML996570">
    <property type="protein sequence ID" value="KAF2759377.1"/>
    <property type="molecule type" value="Genomic_DNA"/>
</dbReference>
<evidence type="ECO:0000256" key="1">
    <source>
        <dbReference type="ARBA" id="ARBA00004123"/>
    </source>
</evidence>
<dbReference type="InterPro" id="IPR000967">
    <property type="entry name" value="Znf_NFX1"/>
</dbReference>
<dbReference type="AlphaFoldDB" id="A0A6A6WCS7"/>
<evidence type="ECO:0000256" key="3">
    <source>
        <dbReference type="ARBA" id="ARBA00022723"/>
    </source>
</evidence>
<evidence type="ECO:0000256" key="8">
    <source>
        <dbReference type="ARBA" id="ARBA00023163"/>
    </source>
</evidence>
<dbReference type="InterPro" id="IPR034077">
    <property type="entry name" value="R3H_FAP1"/>
</dbReference>
<keyword evidence="9" id="KW-0539">Nucleus</keyword>
<feature type="domain" description="R3H" evidence="11">
    <location>
        <begin position="847"/>
        <end position="910"/>
    </location>
</feature>
<keyword evidence="8" id="KW-0804">Transcription</keyword>
<feature type="compositionally biased region" description="Polar residues" evidence="10">
    <location>
        <begin position="78"/>
        <end position="95"/>
    </location>
</feature>
<dbReference type="Pfam" id="PF01422">
    <property type="entry name" value="zf-NF-X1"/>
    <property type="match status" value="8"/>
</dbReference>
<dbReference type="SMART" id="SM00438">
    <property type="entry name" value="ZnF_NFX"/>
    <property type="match status" value="8"/>
</dbReference>
<dbReference type="GO" id="GO:0005634">
    <property type="term" value="C:nucleus"/>
    <property type="evidence" value="ECO:0007669"/>
    <property type="project" value="UniProtKB-SubCell"/>
</dbReference>
<dbReference type="PANTHER" id="PTHR12360">
    <property type="entry name" value="NUCLEAR TRANSCRIPTION FACTOR, X-BOX BINDING 1 NFX1"/>
    <property type="match status" value="1"/>
</dbReference>
<feature type="compositionally biased region" description="Pro residues" evidence="10">
    <location>
        <begin position="159"/>
        <end position="169"/>
    </location>
</feature>
<accession>A0A6A6WCS7</accession>
<keyword evidence="6" id="KW-0862">Zinc</keyword>
<dbReference type="CDD" id="cd06008">
    <property type="entry name" value="NF-X1-zinc-finger"/>
    <property type="match status" value="5"/>
</dbReference>
<dbReference type="InterPro" id="IPR034078">
    <property type="entry name" value="NFX1_fam"/>
</dbReference>
<evidence type="ECO:0000256" key="2">
    <source>
        <dbReference type="ARBA" id="ARBA00007269"/>
    </source>
</evidence>